<dbReference type="RefSeq" id="WP_117490898.1">
    <property type="nucleotide sequence ID" value="NZ_QVIG01000001.1"/>
</dbReference>
<protein>
    <submittedName>
        <fullName evidence="1">Uncharacterized protein</fullName>
    </submittedName>
</protein>
<proteinExistence type="predicted"/>
<comment type="caution">
    <text evidence="1">The sequence shown here is derived from an EMBL/GenBank/DDBJ whole genome shotgun (WGS) entry which is preliminary data.</text>
</comment>
<name>A0A373A4T7_9ACTN</name>
<gene>
    <name evidence="1" type="ORF">DR950_36025</name>
</gene>
<keyword evidence="2" id="KW-1185">Reference proteome</keyword>
<dbReference type="EMBL" id="QVIG01000001">
    <property type="protein sequence ID" value="RGD62445.1"/>
    <property type="molecule type" value="Genomic_DNA"/>
</dbReference>
<dbReference type="AlphaFoldDB" id="A0A373A4T7"/>
<accession>A0A373A4T7</accession>
<dbReference type="Proteomes" id="UP000263377">
    <property type="component" value="Unassembled WGS sequence"/>
</dbReference>
<organism evidence="1 2">
    <name type="scientific">Kitasatospora xanthocidica</name>
    <dbReference type="NCBI Taxonomy" id="83382"/>
    <lineage>
        <taxon>Bacteria</taxon>
        <taxon>Bacillati</taxon>
        <taxon>Actinomycetota</taxon>
        <taxon>Actinomycetes</taxon>
        <taxon>Kitasatosporales</taxon>
        <taxon>Streptomycetaceae</taxon>
        <taxon>Kitasatospora</taxon>
    </lineage>
</organism>
<evidence type="ECO:0000313" key="2">
    <source>
        <dbReference type="Proteomes" id="UP000263377"/>
    </source>
</evidence>
<evidence type="ECO:0000313" key="1">
    <source>
        <dbReference type="EMBL" id="RGD62445.1"/>
    </source>
</evidence>
<sequence>MTYTHMAVGDGPNTFGVTAVVEWHPIEGGYRVSLLDANGELHTAATRELDHLPEDPGPAGLNRAVLRAFGDLRRLIGDRDDWWTEAPCVAYELADHDDFVWFACCTVDRRTRDLIERLGA</sequence>
<reference evidence="1 2" key="1">
    <citation type="submission" date="2018-08" db="EMBL/GenBank/DDBJ databases">
        <title>Diversity &amp; Physiological Properties of Lignin-Decomposing Actinobacteria from Soil.</title>
        <authorList>
            <person name="Roh S.G."/>
            <person name="Kim S.B."/>
        </authorList>
    </citation>
    <scope>NUCLEOTIDE SEQUENCE [LARGE SCALE GENOMIC DNA]</scope>
    <source>
        <strain evidence="1 2">MMS17-GH009</strain>
    </source>
</reference>